<dbReference type="Pfam" id="PF24476">
    <property type="entry name" value="DUF7580"/>
    <property type="match status" value="1"/>
</dbReference>
<evidence type="ECO:0000313" key="4">
    <source>
        <dbReference type="Proteomes" id="UP000256328"/>
    </source>
</evidence>
<comment type="caution">
    <text evidence="3">The sequence shown here is derived from an EMBL/GenBank/DDBJ whole genome shotgun (WGS) entry which is preliminary data.</text>
</comment>
<proteinExistence type="predicted"/>
<dbReference type="Pfam" id="PF14479">
    <property type="entry name" value="HeLo"/>
    <property type="match status" value="1"/>
</dbReference>
<evidence type="ECO:0000256" key="1">
    <source>
        <dbReference type="SAM" id="MobiDB-lite"/>
    </source>
</evidence>
<protein>
    <recommendedName>
        <fullName evidence="2">Protein kinase domain-containing protein</fullName>
    </recommendedName>
</protein>
<dbReference type="Gene3D" id="1.20.120.1020">
    <property type="entry name" value="Prion-inhibition and propagation, HeLo domain"/>
    <property type="match status" value="1"/>
</dbReference>
<dbReference type="EMBL" id="PDLN01000005">
    <property type="protein sequence ID" value="RDW85797.1"/>
    <property type="molecule type" value="Genomic_DNA"/>
</dbReference>
<organism evidence="3 4">
    <name type="scientific">Coleophoma crateriformis</name>
    <dbReference type="NCBI Taxonomy" id="565419"/>
    <lineage>
        <taxon>Eukaryota</taxon>
        <taxon>Fungi</taxon>
        <taxon>Dikarya</taxon>
        <taxon>Ascomycota</taxon>
        <taxon>Pezizomycotina</taxon>
        <taxon>Leotiomycetes</taxon>
        <taxon>Helotiales</taxon>
        <taxon>Dermateaceae</taxon>
        <taxon>Coleophoma</taxon>
    </lineage>
</organism>
<reference evidence="3 4" key="1">
    <citation type="journal article" date="2018" name="IMA Fungus">
        <title>IMA Genome-F 9: Draft genome sequence of Annulohypoxylon stygium, Aspergillus mulundensis, Berkeleyomyces basicola (syn. Thielaviopsis basicola), Ceratocystis smalleyi, two Cercospora beticola strains, Coleophoma cylindrospora, Fusarium fracticaudum, Phialophora cf. hyalina, and Morchella septimelata.</title>
        <authorList>
            <person name="Wingfield B.D."/>
            <person name="Bills G.F."/>
            <person name="Dong Y."/>
            <person name="Huang W."/>
            <person name="Nel W.J."/>
            <person name="Swalarsk-Parry B.S."/>
            <person name="Vaghefi N."/>
            <person name="Wilken P.M."/>
            <person name="An Z."/>
            <person name="de Beer Z.W."/>
            <person name="De Vos L."/>
            <person name="Chen L."/>
            <person name="Duong T.A."/>
            <person name="Gao Y."/>
            <person name="Hammerbacher A."/>
            <person name="Kikkert J.R."/>
            <person name="Li Y."/>
            <person name="Li H."/>
            <person name="Li K."/>
            <person name="Li Q."/>
            <person name="Liu X."/>
            <person name="Ma X."/>
            <person name="Naidoo K."/>
            <person name="Pethybridge S.J."/>
            <person name="Sun J."/>
            <person name="Steenkamp E.T."/>
            <person name="van der Nest M.A."/>
            <person name="van Wyk S."/>
            <person name="Wingfield M.J."/>
            <person name="Xiong C."/>
            <person name="Yue Q."/>
            <person name="Zhang X."/>
        </authorList>
    </citation>
    <scope>NUCLEOTIDE SEQUENCE [LARGE SCALE GENOMIC DNA]</scope>
    <source>
        <strain evidence="3 4">BP5796</strain>
    </source>
</reference>
<dbReference type="InterPro" id="IPR056002">
    <property type="entry name" value="DUF7580"/>
</dbReference>
<dbReference type="OrthoDB" id="1911848at2759"/>
<dbReference type="InterPro" id="IPR011009">
    <property type="entry name" value="Kinase-like_dom_sf"/>
</dbReference>
<dbReference type="InterPro" id="IPR029498">
    <property type="entry name" value="HeLo_dom"/>
</dbReference>
<dbReference type="AlphaFoldDB" id="A0A3D8SHH0"/>
<dbReference type="InterPro" id="IPR038305">
    <property type="entry name" value="HeLo_sf"/>
</dbReference>
<dbReference type="GO" id="GO:0005524">
    <property type="term" value="F:ATP binding"/>
    <property type="evidence" value="ECO:0007669"/>
    <property type="project" value="InterPro"/>
</dbReference>
<evidence type="ECO:0000313" key="3">
    <source>
        <dbReference type="EMBL" id="RDW85797.1"/>
    </source>
</evidence>
<feature type="domain" description="Protein kinase" evidence="2">
    <location>
        <begin position="198"/>
        <end position="539"/>
    </location>
</feature>
<keyword evidence="4" id="KW-1185">Reference proteome</keyword>
<sequence length="548" mass="60954">MAEVLGTALGFIGAVGVLGQVFDGCLKAYAVFTAARNLGRDSERLVCKIRIEEMRLMVWGREWGVAEGRLEAHLRAESNAGNGRMRQLAVQILSELHKTITDFSRLQDRYGLRDETDQGAKTSHPAAALSTAGRLRSELHLRAKWVIADKDKFTLLLTDLKDYNDGLEQLFPPSRLATLHRTWQNELLEKAHRDLGQLSLLETASSGVYPQLNASASLKQLRINLDAKPTAKFRPTHALKVLRNNLQTQDKDPRRSSGAYQDPSTCTTDPVVIEWVEYDKDDPDARFNHIRRIDDLARMVHGASDRHPDLHTLDCLGYTDDTSTSRYGLIYSAPATSSSSLHSLISSEGLRTPDLGDRFKLAHTLAVALWALHSLDWLHKSLSCSNILFFPSAFSSSATKATAAAASIPDISSPFLLGFDASRPDSETEMSVASRNPTLMDLHRHPASLDGLSRKPYCKCYDIYSLGLILLEIGLWKTVQTYHKSHYSPEKFRDKIVVQALVPALNSKTGSLYREVVERCLFAREDLSGHEAGQLMEFVVGSLEGLRV</sequence>
<feature type="region of interest" description="Disordered" evidence="1">
    <location>
        <begin position="246"/>
        <end position="266"/>
    </location>
</feature>
<name>A0A3D8SHH0_9HELO</name>
<dbReference type="Proteomes" id="UP000256328">
    <property type="component" value="Unassembled WGS sequence"/>
</dbReference>
<dbReference type="InterPro" id="IPR000719">
    <property type="entry name" value="Prot_kinase_dom"/>
</dbReference>
<accession>A0A3D8SHH0</accession>
<dbReference type="PROSITE" id="PS50011">
    <property type="entry name" value="PROTEIN_KINASE_DOM"/>
    <property type="match status" value="1"/>
</dbReference>
<gene>
    <name evidence="3" type="ORF">BP5796_04122</name>
</gene>
<evidence type="ECO:0000259" key="2">
    <source>
        <dbReference type="PROSITE" id="PS50011"/>
    </source>
</evidence>
<dbReference type="SUPFAM" id="SSF56112">
    <property type="entry name" value="Protein kinase-like (PK-like)"/>
    <property type="match status" value="1"/>
</dbReference>
<dbReference type="PANTHER" id="PTHR37542">
    <property type="entry name" value="HELO DOMAIN-CONTAINING PROTEIN-RELATED"/>
    <property type="match status" value="1"/>
</dbReference>
<dbReference type="Gene3D" id="1.10.510.10">
    <property type="entry name" value="Transferase(Phosphotransferase) domain 1"/>
    <property type="match status" value="1"/>
</dbReference>
<dbReference type="GO" id="GO:0004672">
    <property type="term" value="F:protein kinase activity"/>
    <property type="evidence" value="ECO:0007669"/>
    <property type="project" value="InterPro"/>
</dbReference>
<dbReference type="PANTHER" id="PTHR37542:SF1">
    <property type="entry name" value="PRION-INHIBITION AND PROPAGATION HELO DOMAIN-CONTAINING PROTEIN"/>
    <property type="match status" value="1"/>
</dbReference>